<dbReference type="Gene3D" id="3.30.70.790">
    <property type="entry name" value="UreE, C-terminal domain"/>
    <property type="match status" value="1"/>
</dbReference>
<sequence>MRVLLATTDPVRLSFLIALLRDGGCDPVVLDGHIGALEGGIGAFPRRLAVPEDQEAQARRILREAQETEGWR</sequence>
<dbReference type="STRING" id="1123062.SAMN02745775_105127"/>
<keyword evidence="3" id="KW-1185">Reference proteome</keyword>
<dbReference type="InterPro" id="IPR011322">
    <property type="entry name" value="N-reg_PII-like_a/b"/>
</dbReference>
<evidence type="ECO:0000313" key="3">
    <source>
        <dbReference type="Proteomes" id="UP000199473"/>
    </source>
</evidence>
<dbReference type="InterPro" id="IPR018551">
    <property type="entry name" value="DUF2007"/>
</dbReference>
<evidence type="ECO:0000313" key="2">
    <source>
        <dbReference type="EMBL" id="SFK65722.1"/>
    </source>
</evidence>
<dbReference type="AlphaFoldDB" id="A0A1I4BA92"/>
<dbReference type="Proteomes" id="UP000199473">
    <property type="component" value="Unassembled WGS sequence"/>
</dbReference>
<dbReference type="RefSeq" id="WP_092960844.1">
    <property type="nucleotide sequence ID" value="NZ_FOSQ01000005.1"/>
</dbReference>
<accession>A0A1I4BA92</accession>
<proteinExistence type="predicted"/>
<gene>
    <name evidence="2" type="ORF">SAMN02745775_105127</name>
</gene>
<feature type="domain" description="DUF2007" evidence="1">
    <location>
        <begin position="1"/>
        <end position="66"/>
    </location>
</feature>
<protein>
    <submittedName>
        <fullName evidence="2">Putative signal transducing protein</fullName>
    </submittedName>
</protein>
<dbReference type="OrthoDB" id="5297170at2"/>
<evidence type="ECO:0000259" key="1">
    <source>
        <dbReference type="Pfam" id="PF09413"/>
    </source>
</evidence>
<dbReference type="Pfam" id="PF09413">
    <property type="entry name" value="DUF2007"/>
    <property type="match status" value="1"/>
</dbReference>
<name>A0A1I4BA92_9PROT</name>
<organism evidence="2 3">
    <name type="scientific">Falsiroseomonas stagni DSM 19981</name>
    <dbReference type="NCBI Taxonomy" id="1123062"/>
    <lineage>
        <taxon>Bacteria</taxon>
        <taxon>Pseudomonadati</taxon>
        <taxon>Pseudomonadota</taxon>
        <taxon>Alphaproteobacteria</taxon>
        <taxon>Acetobacterales</taxon>
        <taxon>Roseomonadaceae</taxon>
        <taxon>Falsiroseomonas</taxon>
    </lineage>
</organism>
<reference evidence="2 3" key="1">
    <citation type="submission" date="2016-10" db="EMBL/GenBank/DDBJ databases">
        <authorList>
            <person name="de Groot N.N."/>
        </authorList>
    </citation>
    <scope>NUCLEOTIDE SEQUENCE [LARGE SCALE GENOMIC DNA]</scope>
    <source>
        <strain evidence="2 3">DSM 19981</strain>
    </source>
</reference>
<dbReference type="EMBL" id="FOSQ01000005">
    <property type="protein sequence ID" value="SFK65722.1"/>
    <property type="molecule type" value="Genomic_DNA"/>
</dbReference>
<dbReference type="SUPFAM" id="SSF54913">
    <property type="entry name" value="GlnB-like"/>
    <property type="match status" value="1"/>
</dbReference>